<dbReference type="WBParaSite" id="PS1159_v2.g5826.t1">
    <property type="protein sequence ID" value="PS1159_v2.g5826.t1"/>
    <property type="gene ID" value="PS1159_v2.g5826"/>
</dbReference>
<evidence type="ECO:0000313" key="2">
    <source>
        <dbReference type="WBParaSite" id="PS1159_v2.g5826.t1"/>
    </source>
</evidence>
<dbReference type="Proteomes" id="UP000887580">
    <property type="component" value="Unplaced"/>
</dbReference>
<proteinExistence type="predicted"/>
<protein>
    <submittedName>
        <fullName evidence="2">Uncharacterized protein</fullName>
    </submittedName>
</protein>
<reference evidence="2" key="1">
    <citation type="submission" date="2022-11" db="UniProtKB">
        <authorList>
            <consortium name="WormBaseParasite"/>
        </authorList>
    </citation>
    <scope>IDENTIFICATION</scope>
</reference>
<accession>A0AC35GK09</accession>
<name>A0AC35GK09_9BILA</name>
<evidence type="ECO:0000313" key="1">
    <source>
        <dbReference type="Proteomes" id="UP000887580"/>
    </source>
</evidence>
<organism evidence="1 2">
    <name type="scientific">Panagrolaimus sp. PS1159</name>
    <dbReference type="NCBI Taxonomy" id="55785"/>
    <lineage>
        <taxon>Eukaryota</taxon>
        <taxon>Metazoa</taxon>
        <taxon>Ecdysozoa</taxon>
        <taxon>Nematoda</taxon>
        <taxon>Chromadorea</taxon>
        <taxon>Rhabditida</taxon>
        <taxon>Tylenchina</taxon>
        <taxon>Panagrolaimomorpha</taxon>
        <taxon>Panagrolaimoidea</taxon>
        <taxon>Panagrolaimidae</taxon>
        <taxon>Panagrolaimus</taxon>
    </lineage>
</organism>
<sequence>MLVKWDLNDELASTFTSETTKAIIDFFDPSILESFCSMNIPETFDFKLFAGFMDANPGIDFFLQFARPLSAEYTKMLQDYVDDFIESGSCNLRKIMIIFPNQTEESREMLEEFFF</sequence>